<accession>A0A552WMG8</accession>
<dbReference type="Pfam" id="PF04978">
    <property type="entry name" value="MST"/>
    <property type="match status" value="1"/>
</dbReference>
<dbReference type="InterPro" id="IPR007061">
    <property type="entry name" value="MST-like"/>
</dbReference>
<keyword evidence="2" id="KW-1185">Reference proteome</keyword>
<dbReference type="SUPFAM" id="SSF109854">
    <property type="entry name" value="DinB/YfiT-like putative metalloenzymes"/>
    <property type="match status" value="1"/>
</dbReference>
<dbReference type="Gene3D" id="1.20.120.450">
    <property type="entry name" value="dinb family like domain"/>
    <property type="match status" value="1"/>
</dbReference>
<dbReference type="EMBL" id="VJXR01000058">
    <property type="protein sequence ID" value="TRW43985.1"/>
    <property type="molecule type" value="Genomic_DNA"/>
</dbReference>
<protein>
    <submittedName>
        <fullName evidence="1">DinB family protein</fullName>
    </submittedName>
</protein>
<comment type="caution">
    <text evidence="1">The sequence shown here is derived from an EMBL/GenBank/DDBJ whole genome shotgun (WGS) entry which is preliminary data.</text>
</comment>
<proteinExistence type="predicted"/>
<dbReference type="Proteomes" id="UP000318693">
    <property type="component" value="Unassembled WGS sequence"/>
</dbReference>
<evidence type="ECO:0000313" key="2">
    <source>
        <dbReference type="Proteomes" id="UP000318693"/>
    </source>
</evidence>
<dbReference type="AlphaFoldDB" id="A0A552WMG8"/>
<organism evidence="1 2">
    <name type="scientific">Georgenia yuyongxinii</name>
    <dbReference type="NCBI Taxonomy" id="2589797"/>
    <lineage>
        <taxon>Bacteria</taxon>
        <taxon>Bacillati</taxon>
        <taxon>Actinomycetota</taxon>
        <taxon>Actinomycetes</taxon>
        <taxon>Micrococcales</taxon>
        <taxon>Bogoriellaceae</taxon>
        <taxon>Georgenia</taxon>
    </lineage>
</organism>
<evidence type="ECO:0000313" key="1">
    <source>
        <dbReference type="EMBL" id="TRW43985.1"/>
    </source>
</evidence>
<name>A0A552WMG8_9MICO</name>
<dbReference type="InterPro" id="IPR034660">
    <property type="entry name" value="DinB/YfiT-like"/>
</dbReference>
<sequence length="199" mass="21697">MVSCEHAVRRIGHERVASDDDLLHDRSPMIDPQVLGRGAPALADELGTLTSVLDQQRTTVVRKLTGLSDAQARSRPVPTSTMTPMGLVRHLAAVERWWFSIDFAARGVTPPWPDGQPGRDGFELADDDTLASSIALYVAECAASRQVVAASRGLDEPARQPPDQAFNLRFALVHMIQETARHNGHLDLMREAIDGSTGE</sequence>
<gene>
    <name evidence="1" type="ORF">FJ693_15420</name>
</gene>
<reference evidence="1 2" key="1">
    <citation type="submission" date="2019-07" db="EMBL/GenBank/DDBJ databases">
        <title>Georgenia wutianyii sp. nov. and Georgenia *** sp. nov. isolated from plateau pika (Ochotona curzoniae) in the Qinghai-Tibet plateau of China.</title>
        <authorList>
            <person name="Tian Z."/>
        </authorList>
    </citation>
    <scope>NUCLEOTIDE SEQUENCE [LARGE SCALE GENOMIC DNA]</scope>
    <source>
        <strain evidence="1 2">Z446</strain>
    </source>
</reference>